<feature type="domain" description="Lysidine-tRNA(Ile) synthetase C-terminal" evidence="11">
    <location>
        <begin position="377"/>
        <end position="415"/>
    </location>
</feature>
<keyword evidence="5 8" id="KW-0547">Nucleotide-binding</keyword>
<dbReference type="InterPro" id="IPR012796">
    <property type="entry name" value="Lysidine-tRNA-synth_C"/>
</dbReference>
<evidence type="ECO:0000256" key="7">
    <source>
        <dbReference type="ARBA" id="ARBA00048539"/>
    </source>
</evidence>
<sequence length="428" mass="49783">MLLSRFQQQLTQHFPQQPNVLLSLSGGIDSVVLLDLFSRTTTPLRAIYIHHGLSANADNWADFCEALCKQYNIPFILQKVTVDKSTGIEAGARTARYKAIAEHIQANEILATAHHLNDQAETFLLALKRGSGVKGLSAMQIVSHRQNMTIFRPLLSTTKKEIQQYAKQQQLCWIEDESNQNNHYDRNFLRNQILPLLLQRWPQFNQMIARSAKHCTAQQQLLAELLDEELHRYANIDEKSLQISQFKHFSPLKQQQLIRLWLAKCDIPMPTSAQFEQIISGFLNSATDKHPQLRLKNWTLRRFQKTLYLTPQLANTQHFCQILSVNQTIDLPDNLGQLTRQPQQIIYQQTHKTNRLLLPESLRTVPLTIKLHQTGKVKRYQHPHSEEMKKLYQQAKIPVWQRTRTILVFFEDQLVDLLTQHKNQQNND</sequence>
<dbReference type="GO" id="GO:0006400">
    <property type="term" value="P:tRNA modification"/>
    <property type="evidence" value="ECO:0007669"/>
    <property type="project" value="UniProtKB-UniRule"/>
</dbReference>
<keyword evidence="6 8" id="KW-0067">ATP-binding</keyword>
<dbReference type="EC" id="6.3.4.19" evidence="8"/>
<evidence type="ECO:0000256" key="4">
    <source>
        <dbReference type="ARBA" id="ARBA00022694"/>
    </source>
</evidence>
<evidence type="ECO:0000256" key="8">
    <source>
        <dbReference type="HAMAP-Rule" id="MF_01161"/>
    </source>
</evidence>
<evidence type="ECO:0000256" key="1">
    <source>
        <dbReference type="ARBA" id="ARBA00004496"/>
    </source>
</evidence>
<evidence type="ECO:0000256" key="3">
    <source>
        <dbReference type="ARBA" id="ARBA00022598"/>
    </source>
</evidence>
<dbReference type="Gene3D" id="1.20.59.20">
    <property type="match status" value="1"/>
</dbReference>
<dbReference type="GO" id="GO:0032267">
    <property type="term" value="F:tRNA(Ile)-lysidine synthase activity"/>
    <property type="evidence" value="ECO:0007669"/>
    <property type="project" value="UniProtKB-EC"/>
</dbReference>
<dbReference type="InterPro" id="IPR012795">
    <property type="entry name" value="tRNA_Ile_lys_synt_N"/>
</dbReference>
<evidence type="ECO:0000259" key="11">
    <source>
        <dbReference type="Pfam" id="PF11734"/>
    </source>
</evidence>
<comment type="function">
    <text evidence="8">Ligates lysine onto the cytidine present at position 34 of the AUA codon-specific tRNA(Ile) that contains the anticodon CAU, in an ATP-dependent manner. Cytidine is converted to lysidine, thus changing the amino acid specificity of the tRNA from methionine to isoleucine.</text>
</comment>
<reference evidence="12 13" key="1">
    <citation type="journal article" date="2015" name="PLoS Negl. Trop. Dis.">
        <title>Haemophilus ducreyi Cutaneous Ulcer Strains Are Nearly Identical to Class I Genital Ulcer Strains.</title>
        <authorList>
            <person name="Gangaiah D."/>
            <person name="Webb K.M."/>
            <person name="Humphreys T.L."/>
            <person name="Fortney K.R."/>
            <person name="Toh E."/>
            <person name="Tai A."/>
            <person name="Katz S.S."/>
            <person name="Pillay A."/>
            <person name="Chen C.Y."/>
            <person name="Roberts S.A."/>
            <person name="Munson R.S.Jr."/>
            <person name="Spinola S.M."/>
        </authorList>
    </citation>
    <scope>NUCLEOTIDE SEQUENCE [LARGE SCALE GENOMIC DNA]</scope>
    <source>
        <strain evidence="13">CLU2</strain>
    </source>
</reference>
<feature type="domain" description="tRNA(Ile)-lysidine synthase substrate-binding" evidence="10">
    <location>
        <begin position="241"/>
        <end position="308"/>
    </location>
</feature>
<dbReference type="InterPro" id="IPR011063">
    <property type="entry name" value="TilS/TtcA_N"/>
</dbReference>
<dbReference type="GO" id="GO:0005524">
    <property type="term" value="F:ATP binding"/>
    <property type="evidence" value="ECO:0007669"/>
    <property type="project" value="UniProtKB-UniRule"/>
</dbReference>
<dbReference type="GO" id="GO:0005737">
    <property type="term" value="C:cytoplasm"/>
    <property type="evidence" value="ECO:0007669"/>
    <property type="project" value="UniProtKB-SubCell"/>
</dbReference>
<dbReference type="Pfam" id="PF01171">
    <property type="entry name" value="ATP_bind_3"/>
    <property type="match status" value="1"/>
</dbReference>
<dbReference type="SUPFAM" id="SSF82829">
    <property type="entry name" value="MesJ substrate recognition domain-like"/>
    <property type="match status" value="1"/>
</dbReference>
<name>A0AAC8ZAE8_HAEDC</name>
<dbReference type="InterPro" id="IPR012094">
    <property type="entry name" value="tRNA_Ile_lys_synt"/>
</dbReference>
<dbReference type="SUPFAM" id="SSF52402">
    <property type="entry name" value="Adenine nucleotide alpha hydrolases-like"/>
    <property type="match status" value="1"/>
</dbReference>
<feature type="domain" description="tRNA(Ile)-lysidine/2-thiocytidine synthase N-terminal" evidence="9">
    <location>
        <begin position="20"/>
        <end position="192"/>
    </location>
</feature>
<dbReference type="PANTHER" id="PTHR43033:SF1">
    <property type="entry name" value="TRNA(ILE)-LYSIDINE SYNTHASE-RELATED"/>
    <property type="match status" value="1"/>
</dbReference>
<dbReference type="InterPro" id="IPR015262">
    <property type="entry name" value="tRNA_Ile_lys_synt_subst-bd"/>
</dbReference>
<dbReference type="InterPro" id="IPR014729">
    <property type="entry name" value="Rossmann-like_a/b/a_fold"/>
</dbReference>
<comment type="catalytic activity">
    <reaction evidence="7 8">
        <text>cytidine(34) in tRNA(Ile2) + L-lysine + ATP = lysidine(34) in tRNA(Ile2) + AMP + diphosphate + H(+)</text>
        <dbReference type="Rhea" id="RHEA:43744"/>
        <dbReference type="Rhea" id="RHEA-COMP:10625"/>
        <dbReference type="Rhea" id="RHEA-COMP:10670"/>
        <dbReference type="ChEBI" id="CHEBI:15378"/>
        <dbReference type="ChEBI" id="CHEBI:30616"/>
        <dbReference type="ChEBI" id="CHEBI:32551"/>
        <dbReference type="ChEBI" id="CHEBI:33019"/>
        <dbReference type="ChEBI" id="CHEBI:82748"/>
        <dbReference type="ChEBI" id="CHEBI:83665"/>
        <dbReference type="ChEBI" id="CHEBI:456215"/>
        <dbReference type="EC" id="6.3.4.19"/>
    </reaction>
</comment>
<evidence type="ECO:0000259" key="9">
    <source>
        <dbReference type="Pfam" id="PF01171"/>
    </source>
</evidence>
<evidence type="ECO:0000256" key="6">
    <source>
        <dbReference type="ARBA" id="ARBA00022840"/>
    </source>
</evidence>
<dbReference type="RefSeq" id="WP_010944091.1">
    <property type="nucleotide sequence ID" value="NZ_CP011218.1"/>
</dbReference>
<keyword evidence="2 8" id="KW-0963">Cytoplasm</keyword>
<accession>A0AAC8ZAE8</accession>
<comment type="similarity">
    <text evidence="8">Belongs to the tRNA(Ile)-lysidine synthase family.</text>
</comment>
<dbReference type="SUPFAM" id="SSF56037">
    <property type="entry name" value="PheT/TilS domain"/>
    <property type="match status" value="1"/>
</dbReference>
<dbReference type="AlphaFoldDB" id="A0AAC8ZAE8"/>
<dbReference type="Gene3D" id="3.40.50.620">
    <property type="entry name" value="HUPs"/>
    <property type="match status" value="1"/>
</dbReference>
<dbReference type="HAMAP" id="MF_01161">
    <property type="entry name" value="tRNA_Ile_lys_synt"/>
    <property type="match status" value="1"/>
</dbReference>
<dbReference type="NCBIfam" id="TIGR02433">
    <property type="entry name" value="lysidine_TilS_C"/>
    <property type="match status" value="1"/>
</dbReference>
<feature type="binding site" evidence="8">
    <location>
        <begin position="25"/>
        <end position="30"/>
    </location>
    <ligand>
        <name>ATP</name>
        <dbReference type="ChEBI" id="CHEBI:30616"/>
    </ligand>
</feature>
<gene>
    <name evidence="8" type="primary">tilS</name>
    <name evidence="12" type="ORF">RZ57_00075</name>
</gene>
<dbReference type="NCBIfam" id="TIGR02432">
    <property type="entry name" value="lysidine_TilS_N"/>
    <property type="match status" value="1"/>
</dbReference>
<comment type="domain">
    <text evidence="8">The N-terminal region contains the highly conserved SGGXDS motif, predicted to be a P-loop motif involved in ATP binding.</text>
</comment>
<dbReference type="EMBL" id="CP011219">
    <property type="protein sequence ID" value="AKO31660.1"/>
    <property type="molecule type" value="Genomic_DNA"/>
</dbReference>
<keyword evidence="3 8" id="KW-0436">Ligase</keyword>
<evidence type="ECO:0000259" key="10">
    <source>
        <dbReference type="Pfam" id="PF09179"/>
    </source>
</evidence>
<evidence type="ECO:0000313" key="13">
    <source>
        <dbReference type="Proteomes" id="UP000060132"/>
    </source>
</evidence>
<dbReference type="CDD" id="cd01992">
    <property type="entry name" value="TilS_N"/>
    <property type="match status" value="1"/>
</dbReference>
<protein>
    <recommendedName>
        <fullName evidence="8">tRNA(Ile)-lysidine synthase</fullName>
        <ecNumber evidence="8">6.3.4.19</ecNumber>
    </recommendedName>
    <alternativeName>
        <fullName evidence="8">tRNA(Ile)-2-lysyl-cytidine synthase</fullName>
    </alternativeName>
    <alternativeName>
        <fullName evidence="8">tRNA(Ile)-lysidine synthetase</fullName>
    </alternativeName>
</protein>
<evidence type="ECO:0000313" key="12">
    <source>
        <dbReference type="EMBL" id="AKO31660.1"/>
    </source>
</evidence>
<comment type="subcellular location">
    <subcellularLocation>
        <location evidence="1 8">Cytoplasm</location>
    </subcellularLocation>
</comment>
<evidence type="ECO:0000256" key="2">
    <source>
        <dbReference type="ARBA" id="ARBA00022490"/>
    </source>
</evidence>
<dbReference type="PANTHER" id="PTHR43033">
    <property type="entry name" value="TRNA(ILE)-LYSIDINE SYNTHASE-RELATED"/>
    <property type="match status" value="1"/>
</dbReference>
<dbReference type="SMR" id="A0AAC8ZAE8"/>
<evidence type="ECO:0000256" key="5">
    <source>
        <dbReference type="ARBA" id="ARBA00022741"/>
    </source>
</evidence>
<dbReference type="Proteomes" id="UP000060132">
    <property type="component" value="Chromosome"/>
</dbReference>
<organism evidence="12 13">
    <name type="scientific">Haemophilus ducreyi</name>
    <dbReference type="NCBI Taxonomy" id="730"/>
    <lineage>
        <taxon>Bacteria</taxon>
        <taxon>Pseudomonadati</taxon>
        <taxon>Pseudomonadota</taxon>
        <taxon>Gammaproteobacteria</taxon>
        <taxon>Pasteurellales</taxon>
        <taxon>Pasteurellaceae</taxon>
        <taxon>Haemophilus</taxon>
    </lineage>
</organism>
<dbReference type="Pfam" id="PF11734">
    <property type="entry name" value="TilS_C"/>
    <property type="match status" value="1"/>
</dbReference>
<keyword evidence="4 8" id="KW-0819">tRNA processing</keyword>
<dbReference type="Pfam" id="PF09179">
    <property type="entry name" value="TilS"/>
    <property type="match status" value="1"/>
</dbReference>
<dbReference type="OMA" id="PMPNQNA"/>
<proteinExistence type="inferred from homology"/>